<dbReference type="AlphaFoldDB" id="A0A645B112"/>
<evidence type="ECO:0008006" key="3">
    <source>
        <dbReference type="Google" id="ProtNLM"/>
    </source>
</evidence>
<evidence type="ECO:0000256" key="1">
    <source>
        <dbReference type="SAM" id="Coils"/>
    </source>
</evidence>
<organism evidence="2">
    <name type="scientific">bioreactor metagenome</name>
    <dbReference type="NCBI Taxonomy" id="1076179"/>
    <lineage>
        <taxon>unclassified sequences</taxon>
        <taxon>metagenomes</taxon>
        <taxon>ecological metagenomes</taxon>
    </lineage>
</organism>
<proteinExistence type="predicted"/>
<comment type="caution">
    <text evidence="2">The sequence shown here is derived from an EMBL/GenBank/DDBJ whole genome shotgun (WGS) entry which is preliminary data.</text>
</comment>
<name>A0A645B112_9ZZZZ</name>
<gene>
    <name evidence="2" type="ORF">SDC9_105561</name>
</gene>
<reference evidence="2" key="1">
    <citation type="submission" date="2019-08" db="EMBL/GenBank/DDBJ databases">
        <authorList>
            <person name="Kucharzyk K."/>
            <person name="Murdoch R.W."/>
            <person name="Higgins S."/>
            <person name="Loffler F."/>
        </authorList>
    </citation>
    <scope>NUCLEOTIDE SEQUENCE</scope>
</reference>
<protein>
    <recommendedName>
        <fullName evidence="3">Helicase</fullName>
    </recommendedName>
</protein>
<sequence>MTSKSPVRSCEDVDETALTYAEVKALATGDERIKEKMDLEVDVAKLKLVRANYLSQKYALEDALLKRFPQEIAREKARIAGYDADIERLAAHDANPSLGMELNGIVYAERKDAGAALLAICKAHPSPEQVEVGTYHGFDLFLSFDALNRAFRLTLKGALSHSVELGDDLFGNLQRIDNVLGALPDRLETAKERLSDLEQQKTAAAEEVKKPFLQEEELNEKCARLAVLDAELNIDKERGESVVALEDSELDSTIEQETDQEEHTSVLSQLQEFAESDSFPARQMRVCVAMEER</sequence>
<feature type="coiled-coil region" evidence="1">
    <location>
        <begin position="180"/>
        <end position="207"/>
    </location>
</feature>
<dbReference type="EMBL" id="VSSQ01016922">
    <property type="protein sequence ID" value="MPM58728.1"/>
    <property type="molecule type" value="Genomic_DNA"/>
</dbReference>
<accession>A0A645B112</accession>
<evidence type="ECO:0000313" key="2">
    <source>
        <dbReference type="EMBL" id="MPM58728.1"/>
    </source>
</evidence>
<keyword evidence="1" id="KW-0175">Coiled coil</keyword>